<evidence type="ECO:0000313" key="3">
    <source>
        <dbReference type="Proteomes" id="UP001148018"/>
    </source>
</evidence>
<dbReference type="AlphaFoldDB" id="A0A9Q0IHL3"/>
<comment type="caution">
    <text evidence="2">The sequence shown here is derived from an EMBL/GenBank/DDBJ whole genome shotgun (WGS) entry which is preliminary data.</text>
</comment>
<organism evidence="2 3">
    <name type="scientific">Muraenolepis orangiensis</name>
    <name type="common">Patagonian moray cod</name>
    <dbReference type="NCBI Taxonomy" id="630683"/>
    <lineage>
        <taxon>Eukaryota</taxon>
        <taxon>Metazoa</taxon>
        <taxon>Chordata</taxon>
        <taxon>Craniata</taxon>
        <taxon>Vertebrata</taxon>
        <taxon>Euteleostomi</taxon>
        <taxon>Actinopterygii</taxon>
        <taxon>Neopterygii</taxon>
        <taxon>Teleostei</taxon>
        <taxon>Neoteleostei</taxon>
        <taxon>Acanthomorphata</taxon>
        <taxon>Zeiogadaria</taxon>
        <taxon>Gadariae</taxon>
        <taxon>Gadiformes</taxon>
        <taxon>Muraenolepidoidei</taxon>
        <taxon>Muraenolepididae</taxon>
        <taxon>Muraenolepis</taxon>
    </lineage>
</organism>
<evidence type="ECO:0000256" key="1">
    <source>
        <dbReference type="SAM" id="MobiDB-lite"/>
    </source>
</evidence>
<dbReference type="Proteomes" id="UP001148018">
    <property type="component" value="Unassembled WGS sequence"/>
</dbReference>
<dbReference type="EMBL" id="JANIIK010000109">
    <property type="protein sequence ID" value="KAJ3598303.1"/>
    <property type="molecule type" value="Genomic_DNA"/>
</dbReference>
<feature type="region of interest" description="Disordered" evidence="1">
    <location>
        <begin position="35"/>
        <end position="79"/>
    </location>
</feature>
<reference evidence="2" key="1">
    <citation type="submission" date="2022-07" db="EMBL/GenBank/DDBJ databases">
        <title>Chromosome-level genome of Muraenolepis orangiensis.</title>
        <authorList>
            <person name="Kim J."/>
        </authorList>
    </citation>
    <scope>NUCLEOTIDE SEQUENCE</scope>
    <source>
        <strain evidence="2">KU_S4_2022</strain>
        <tissue evidence="2">Muscle</tissue>
    </source>
</reference>
<accession>A0A9Q0IHL3</accession>
<sequence length="109" mass="12474">MQTRRPRARFLACNDNHLQHIRTLIPLRGEALVAKAKPHNRPATLNPRGSRGDGRSQGPGPQTPPRKTNPKHGHFTGKEAKPILLLEQGFFWARNDFLSGREYFWLQED</sequence>
<name>A0A9Q0IHL3_9TELE</name>
<gene>
    <name evidence="2" type="ORF">NHX12_001814</name>
</gene>
<keyword evidence="3" id="KW-1185">Reference proteome</keyword>
<evidence type="ECO:0000313" key="2">
    <source>
        <dbReference type="EMBL" id="KAJ3598303.1"/>
    </source>
</evidence>
<proteinExistence type="predicted"/>
<protein>
    <submittedName>
        <fullName evidence="2">Uncharacterized protein</fullName>
    </submittedName>
</protein>